<evidence type="ECO:0000256" key="1">
    <source>
        <dbReference type="ARBA" id="ARBA00005101"/>
    </source>
</evidence>
<comment type="pathway">
    <text evidence="1">Ketone degradation; acetoin degradation.</text>
</comment>
<evidence type="ECO:0000259" key="5">
    <source>
        <dbReference type="Pfam" id="PF00850"/>
    </source>
</evidence>
<keyword evidence="4" id="KW-0006">Acetoin catabolism</keyword>
<dbReference type="InterPro" id="IPR000286">
    <property type="entry name" value="HDACs"/>
</dbReference>
<dbReference type="Gene3D" id="3.40.800.20">
    <property type="entry name" value="Histone deacetylase domain"/>
    <property type="match status" value="1"/>
</dbReference>
<dbReference type="EMBL" id="BAAAYG010000003">
    <property type="protein sequence ID" value="GAA3282998.1"/>
    <property type="molecule type" value="Genomic_DNA"/>
</dbReference>
<evidence type="ECO:0000313" key="7">
    <source>
        <dbReference type="Proteomes" id="UP001501736"/>
    </source>
</evidence>
<evidence type="ECO:0000256" key="4">
    <source>
        <dbReference type="ARBA" id="ARBA00022627"/>
    </source>
</evidence>
<dbReference type="Pfam" id="PF00850">
    <property type="entry name" value="Hist_deacetyl"/>
    <property type="match status" value="1"/>
</dbReference>
<dbReference type="InterPro" id="IPR003085">
    <property type="entry name" value="AcuC"/>
</dbReference>
<evidence type="ECO:0000256" key="2">
    <source>
        <dbReference type="ARBA" id="ARBA00005947"/>
    </source>
</evidence>
<dbReference type="RefSeq" id="WP_344719001.1">
    <property type="nucleotide sequence ID" value="NZ_BAAAYG010000003.1"/>
</dbReference>
<dbReference type="CDD" id="cd09994">
    <property type="entry name" value="HDAC_AcuC_like"/>
    <property type="match status" value="1"/>
</dbReference>
<dbReference type="InterPro" id="IPR023696">
    <property type="entry name" value="Ureohydrolase_dom_sf"/>
</dbReference>
<feature type="domain" description="Histone deacetylase" evidence="5">
    <location>
        <begin position="29"/>
        <end position="325"/>
    </location>
</feature>
<sequence length="400" mass="42533">MTCRSFRAAESTAVVWHPDLLEYRHAPWHPMDPVRLELTVDLCREMGILDDPRISVLAPGVAADEDLLTVHSADYIEAVRAAGAQGTPSAAHGLGTEDNPVFDAIHTASARIVQGSLDCADAVLSGAVSRAVNVAGGMHHAARSRAAGFCVYNDAAAAVRRLLDRGVPRVLYLDLDAHHGDGTESIFVDEPRVMTISLHESGLSLFPGTGFPQDSGTGDAAGTTVNVALPAGTGDAGWLRAFHGVVPQLVEAFEPTVIVSQHGCDSHAADPLTDLRLSVDAQRQAAMDVAHLVEQHCGGRWIATGGGGYAVAAVVPRSWTQLTAVVAGCPIPLGAPTPDAWREQVRARCGAEAPERMDDGVHLGWRSWTHGHDPGDAVDRAVMLTRREIFPRHGLDPWFD</sequence>
<evidence type="ECO:0000256" key="3">
    <source>
        <dbReference type="ARBA" id="ARBA00020218"/>
    </source>
</evidence>
<dbReference type="Proteomes" id="UP001501736">
    <property type="component" value="Unassembled WGS sequence"/>
</dbReference>
<name>A0ABP6RCQ3_9MICC</name>
<protein>
    <recommendedName>
        <fullName evidence="3">Acetoin utilization protein AcuC</fullName>
    </recommendedName>
</protein>
<gene>
    <name evidence="6" type="ORF">GCM10020260_11060</name>
</gene>
<proteinExistence type="inferred from homology"/>
<evidence type="ECO:0000313" key="6">
    <source>
        <dbReference type="EMBL" id="GAA3282998.1"/>
    </source>
</evidence>
<dbReference type="InterPro" id="IPR023801">
    <property type="entry name" value="His_deacetylse_dom"/>
</dbReference>
<dbReference type="PRINTS" id="PR01272">
    <property type="entry name" value="ACUCPROTEIN"/>
</dbReference>
<dbReference type="PRINTS" id="PR01270">
    <property type="entry name" value="HDASUPER"/>
</dbReference>
<dbReference type="PANTHER" id="PTHR10625:SF10">
    <property type="entry name" value="HISTONE DEACETYLASE HDAC1"/>
    <property type="match status" value="1"/>
</dbReference>
<dbReference type="PANTHER" id="PTHR10625">
    <property type="entry name" value="HISTONE DEACETYLASE HDAC1-RELATED"/>
    <property type="match status" value="1"/>
</dbReference>
<reference evidence="7" key="1">
    <citation type="journal article" date="2019" name="Int. J. Syst. Evol. Microbiol.">
        <title>The Global Catalogue of Microorganisms (GCM) 10K type strain sequencing project: providing services to taxonomists for standard genome sequencing and annotation.</title>
        <authorList>
            <consortium name="The Broad Institute Genomics Platform"/>
            <consortium name="The Broad Institute Genome Sequencing Center for Infectious Disease"/>
            <person name="Wu L."/>
            <person name="Ma J."/>
        </authorList>
    </citation>
    <scope>NUCLEOTIDE SEQUENCE [LARGE SCALE GENOMIC DNA]</scope>
    <source>
        <strain evidence="7">JCM 11483</strain>
    </source>
</reference>
<accession>A0ABP6RCQ3</accession>
<keyword evidence="7" id="KW-1185">Reference proteome</keyword>
<organism evidence="6 7">
    <name type="scientific">Nesterenkonia halobia</name>
    <dbReference type="NCBI Taxonomy" id="37922"/>
    <lineage>
        <taxon>Bacteria</taxon>
        <taxon>Bacillati</taxon>
        <taxon>Actinomycetota</taxon>
        <taxon>Actinomycetes</taxon>
        <taxon>Micrococcales</taxon>
        <taxon>Micrococcaceae</taxon>
        <taxon>Nesterenkonia</taxon>
    </lineage>
</organism>
<comment type="similarity">
    <text evidence="2">Belongs to the histone deacetylase family.</text>
</comment>
<comment type="caution">
    <text evidence="6">The sequence shown here is derived from an EMBL/GenBank/DDBJ whole genome shotgun (WGS) entry which is preliminary data.</text>
</comment>
<dbReference type="InterPro" id="IPR037138">
    <property type="entry name" value="His_deacetylse_dom_sf"/>
</dbReference>
<dbReference type="SUPFAM" id="SSF52768">
    <property type="entry name" value="Arginase/deacetylase"/>
    <property type="match status" value="1"/>
</dbReference>